<dbReference type="Proteomes" id="UP001208570">
    <property type="component" value="Unassembled WGS sequence"/>
</dbReference>
<evidence type="ECO:0000313" key="1">
    <source>
        <dbReference type="EMBL" id="KAK2142244.1"/>
    </source>
</evidence>
<proteinExistence type="predicted"/>
<protein>
    <recommendedName>
        <fullName evidence="3">Phosphatidylethanolamine-binding protein</fullName>
    </recommendedName>
</protein>
<keyword evidence="2" id="KW-1185">Reference proteome</keyword>
<sequence length="144" mass="16468">PEKVTTRFRLCDGPTLVLQDVGQCGTTTPKYINDLSFRIFFGWAELGFDLRNGVVSSVRGSQLIDYKPPTPPPGSGLHRYQIFLFESPEDSTGEDMVAYSPSWRAKFNLTNFIIRNNLCYNLRATFQFSHQEMKYAMNRIVTIT</sequence>
<dbReference type="EMBL" id="JAODUP010000981">
    <property type="protein sequence ID" value="KAK2142244.1"/>
    <property type="molecule type" value="Genomic_DNA"/>
</dbReference>
<dbReference type="InterPro" id="IPR008914">
    <property type="entry name" value="PEBP"/>
</dbReference>
<accession>A0AAD9IWN6</accession>
<dbReference type="Gene3D" id="3.90.280.10">
    <property type="entry name" value="PEBP-like"/>
    <property type="match status" value="1"/>
</dbReference>
<name>A0AAD9IWN6_9ANNE</name>
<dbReference type="SUPFAM" id="SSF49777">
    <property type="entry name" value="PEBP-like"/>
    <property type="match status" value="1"/>
</dbReference>
<evidence type="ECO:0008006" key="3">
    <source>
        <dbReference type="Google" id="ProtNLM"/>
    </source>
</evidence>
<feature type="non-terminal residue" evidence="1">
    <location>
        <position position="1"/>
    </location>
</feature>
<gene>
    <name evidence="1" type="ORF">LSH36_981g00002</name>
</gene>
<dbReference type="Pfam" id="PF01161">
    <property type="entry name" value="PBP"/>
    <property type="match status" value="1"/>
</dbReference>
<dbReference type="AlphaFoldDB" id="A0AAD9IWN6"/>
<reference evidence="1" key="1">
    <citation type="journal article" date="2023" name="Mol. Biol. Evol.">
        <title>Third-Generation Sequencing Reveals the Adaptive Role of the Epigenome in Three Deep-Sea Polychaetes.</title>
        <authorList>
            <person name="Perez M."/>
            <person name="Aroh O."/>
            <person name="Sun Y."/>
            <person name="Lan Y."/>
            <person name="Juniper S.K."/>
            <person name="Young C.R."/>
            <person name="Angers B."/>
            <person name="Qian P.Y."/>
        </authorList>
    </citation>
    <scope>NUCLEOTIDE SEQUENCE</scope>
    <source>
        <strain evidence="1">P08H-3</strain>
    </source>
</reference>
<evidence type="ECO:0000313" key="2">
    <source>
        <dbReference type="Proteomes" id="UP001208570"/>
    </source>
</evidence>
<organism evidence="1 2">
    <name type="scientific">Paralvinella palmiformis</name>
    <dbReference type="NCBI Taxonomy" id="53620"/>
    <lineage>
        <taxon>Eukaryota</taxon>
        <taxon>Metazoa</taxon>
        <taxon>Spiralia</taxon>
        <taxon>Lophotrochozoa</taxon>
        <taxon>Annelida</taxon>
        <taxon>Polychaeta</taxon>
        <taxon>Sedentaria</taxon>
        <taxon>Canalipalpata</taxon>
        <taxon>Terebellida</taxon>
        <taxon>Terebelliformia</taxon>
        <taxon>Alvinellidae</taxon>
        <taxon>Paralvinella</taxon>
    </lineage>
</organism>
<comment type="caution">
    <text evidence="1">The sequence shown here is derived from an EMBL/GenBank/DDBJ whole genome shotgun (WGS) entry which is preliminary data.</text>
</comment>
<dbReference type="InterPro" id="IPR036610">
    <property type="entry name" value="PEBP-like_sf"/>
</dbReference>